<comment type="caution">
    <text evidence="3">The sequence shown here is derived from an EMBL/GenBank/DDBJ whole genome shotgun (WGS) entry which is preliminary data.</text>
</comment>
<evidence type="ECO:0000313" key="3">
    <source>
        <dbReference type="EMBL" id="KAJ7330553.1"/>
    </source>
</evidence>
<name>A0AAD7EJZ9_9AGAR</name>
<reference evidence="3" key="1">
    <citation type="submission" date="2023-03" db="EMBL/GenBank/DDBJ databases">
        <title>Massive genome expansion in bonnet fungi (Mycena s.s.) driven by repeated elements and novel gene families across ecological guilds.</title>
        <authorList>
            <consortium name="Lawrence Berkeley National Laboratory"/>
            <person name="Harder C.B."/>
            <person name="Miyauchi S."/>
            <person name="Viragh M."/>
            <person name="Kuo A."/>
            <person name="Thoen E."/>
            <person name="Andreopoulos B."/>
            <person name="Lu D."/>
            <person name="Skrede I."/>
            <person name="Drula E."/>
            <person name="Henrissat B."/>
            <person name="Morin E."/>
            <person name="Kohler A."/>
            <person name="Barry K."/>
            <person name="LaButti K."/>
            <person name="Morin E."/>
            <person name="Salamov A."/>
            <person name="Lipzen A."/>
            <person name="Mereny Z."/>
            <person name="Hegedus B."/>
            <person name="Baldrian P."/>
            <person name="Stursova M."/>
            <person name="Weitz H."/>
            <person name="Taylor A."/>
            <person name="Grigoriev I.V."/>
            <person name="Nagy L.G."/>
            <person name="Martin F."/>
            <person name="Kauserud H."/>
        </authorList>
    </citation>
    <scope>NUCLEOTIDE SEQUENCE</scope>
    <source>
        <strain evidence="3">CBHHK002</strain>
    </source>
</reference>
<dbReference type="InterPro" id="IPR050523">
    <property type="entry name" value="AKR_Detox_Biosynth"/>
</dbReference>
<dbReference type="Proteomes" id="UP001218218">
    <property type="component" value="Unassembled WGS sequence"/>
</dbReference>
<dbReference type="SUPFAM" id="SSF51430">
    <property type="entry name" value="NAD(P)-linked oxidoreductase"/>
    <property type="match status" value="1"/>
</dbReference>
<dbReference type="PANTHER" id="PTHR43364:SF4">
    <property type="entry name" value="NAD(P)-LINKED OXIDOREDUCTASE SUPERFAMILY PROTEIN"/>
    <property type="match status" value="1"/>
</dbReference>
<dbReference type="Gene3D" id="3.20.20.100">
    <property type="entry name" value="NADP-dependent oxidoreductase domain"/>
    <property type="match status" value="1"/>
</dbReference>
<organism evidence="3 4">
    <name type="scientific">Mycena albidolilacea</name>
    <dbReference type="NCBI Taxonomy" id="1033008"/>
    <lineage>
        <taxon>Eukaryota</taxon>
        <taxon>Fungi</taxon>
        <taxon>Dikarya</taxon>
        <taxon>Basidiomycota</taxon>
        <taxon>Agaricomycotina</taxon>
        <taxon>Agaricomycetes</taxon>
        <taxon>Agaricomycetidae</taxon>
        <taxon>Agaricales</taxon>
        <taxon>Marasmiineae</taxon>
        <taxon>Mycenaceae</taxon>
        <taxon>Mycena</taxon>
    </lineage>
</organism>
<evidence type="ECO:0000256" key="1">
    <source>
        <dbReference type="ARBA" id="ARBA00023002"/>
    </source>
</evidence>
<keyword evidence="4" id="KW-1185">Reference proteome</keyword>
<feature type="domain" description="NADP-dependent oxidoreductase" evidence="2">
    <location>
        <begin position="14"/>
        <end position="326"/>
    </location>
</feature>
<keyword evidence="1" id="KW-0560">Oxidoreductase</keyword>
<evidence type="ECO:0000313" key="4">
    <source>
        <dbReference type="Proteomes" id="UP001218218"/>
    </source>
</evidence>
<gene>
    <name evidence="3" type="ORF">DFH08DRAFT_1084259</name>
</gene>
<dbReference type="CDD" id="cd19075">
    <property type="entry name" value="AKR_AKR7A1-5"/>
    <property type="match status" value="1"/>
</dbReference>
<sequence>MASTRTVQKTDINVVMGAMTFGDPGIDGTRVDNVQDIEAILDVFVKHEHTEVDTARSYSLGTSETILGKTNWQEKGITISSKLYPPHPHMPELTAPHTAEGLRKAVLASLKNLNTDKLDTYYLLGPDRSVPYEVTLKAIDELYREGLFRRFGISNYMSWEVAEIVGICKKHGYVQPVVYQGIYNVIHRLVEPGLFPALRKFGIAFYGFNPLAGGIFTDRHISVDAKPETGSRFDPERYIGMSYRGRYWKAEYFDALAAVRAVAYAHKLTMAEIALRWVSHHSLVRAAAGDAVIIGGSNLKHVEENLVDLEKGPLPDDVPAALDEAWATVKGSSSSYFH</sequence>
<evidence type="ECO:0000259" key="2">
    <source>
        <dbReference type="Pfam" id="PF00248"/>
    </source>
</evidence>
<dbReference type="EMBL" id="JARIHO010000037">
    <property type="protein sequence ID" value="KAJ7330553.1"/>
    <property type="molecule type" value="Genomic_DNA"/>
</dbReference>
<protein>
    <submittedName>
        <fullName evidence="3">Aldo/keto reductase</fullName>
    </submittedName>
</protein>
<accession>A0AAD7EJZ9</accession>
<dbReference type="InterPro" id="IPR023210">
    <property type="entry name" value="NADP_OxRdtase_dom"/>
</dbReference>
<dbReference type="Pfam" id="PF00248">
    <property type="entry name" value="Aldo_ket_red"/>
    <property type="match status" value="1"/>
</dbReference>
<dbReference type="PANTHER" id="PTHR43364">
    <property type="entry name" value="NADH-SPECIFIC METHYLGLYOXAL REDUCTASE-RELATED"/>
    <property type="match status" value="1"/>
</dbReference>
<dbReference type="GO" id="GO:0016491">
    <property type="term" value="F:oxidoreductase activity"/>
    <property type="evidence" value="ECO:0007669"/>
    <property type="project" value="UniProtKB-KW"/>
</dbReference>
<dbReference type="InterPro" id="IPR036812">
    <property type="entry name" value="NAD(P)_OxRdtase_dom_sf"/>
</dbReference>
<dbReference type="AlphaFoldDB" id="A0AAD7EJZ9"/>
<proteinExistence type="predicted"/>